<keyword evidence="1" id="KW-0732">Signal</keyword>
<evidence type="ECO:0000313" key="3">
    <source>
        <dbReference type="EMBL" id="MBA1157468.1"/>
    </source>
</evidence>
<dbReference type="InterPro" id="IPR039567">
    <property type="entry name" value="Gly-zipper"/>
</dbReference>
<evidence type="ECO:0000259" key="2">
    <source>
        <dbReference type="Pfam" id="PF13488"/>
    </source>
</evidence>
<dbReference type="Pfam" id="PF13488">
    <property type="entry name" value="Gly-zipper_Omp"/>
    <property type="match status" value="1"/>
</dbReference>
<dbReference type="EMBL" id="JACDXJ010000001">
    <property type="protein sequence ID" value="MBA1157468.1"/>
    <property type="molecule type" value="Genomic_DNA"/>
</dbReference>
<accession>A0A838BPV9</accession>
<reference evidence="3 4" key="1">
    <citation type="submission" date="2020-07" db="EMBL/GenBank/DDBJ databases">
        <title>Draft genome and description of Microvirga mediterraneensis Marseille-Q2068 sp. nov.</title>
        <authorList>
            <person name="Boxberger M."/>
        </authorList>
    </citation>
    <scope>NUCLEOTIDE SEQUENCE [LARGE SCALE GENOMIC DNA]</scope>
    <source>
        <strain evidence="3 4">Marseille-Q2068</strain>
    </source>
</reference>
<dbReference type="AlphaFoldDB" id="A0A838BPV9"/>
<dbReference type="Pfam" id="PF06823">
    <property type="entry name" value="DUF1236"/>
    <property type="match status" value="1"/>
</dbReference>
<gene>
    <name evidence="3" type="ORF">H0S73_15180</name>
</gene>
<keyword evidence="4" id="KW-1185">Reference proteome</keyword>
<feature type="signal peptide" evidence="1">
    <location>
        <begin position="1"/>
        <end position="22"/>
    </location>
</feature>
<proteinExistence type="predicted"/>
<evidence type="ECO:0000313" key="4">
    <source>
        <dbReference type="Proteomes" id="UP000572984"/>
    </source>
</evidence>
<dbReference type="InterPro" id="IPR009642">
    <property type="entry name" value="DUF1236"/>
</dbReference>
<dbReference type="Proteomes" id="UP000572984">
    <property type="component" value="Unassembled WGS sequence"/>
</dbReference>
<feature type="chain" id="PRO_5032719935" evidence="1">
    <location>
        <begin position="23"/>
        <end position="135"/>
    </location>
</feature>
<protein>
    <submittedName>
        <fullName evidence="3">DUF1236 domain-containing protein</fullName>
    </submittedName>
</protein>
<evidence type="ECO:0000256" key="1">
    <source>
        <dbReference type="SAM" id="SignalP"/>
    </source>
</evidence>
<name>A0A838BPV9_9HYPH</name>
<dbReference type="RefSeq" id="WP_181052935.1">
    <property type="nucleotide sequence ID" value="NZ_JACDXJ010000001.1"/>
</dbReference>
<comment type="caution">
    <text evidence="3">The sequence shown here is derived from an EMBL/GenBank/DDBJ whole genome shotgun (WGS) entry which is preliminary data.</text>
</comment>
<feature type="domain" description="Glycine zipper" evidence="2">
    <location>
        <begin position="25"/>
        <end position="61"/>
    </location>
</feature>
<organism evidence="3 4">
    <name type="scientific">Microvirga mediterraneensis</name>
    <dbReference type="NCBI Taxonomy" id="2754695"/>
    <lineage>
        <taxon>Bacteria</taxon>
        <taxon>Pseudomonadati</taxon>
        <taxon>Pseudomonadota</taxon>
        <taxon>Alphaproteobacteria</taxon>
        <taxon>Hyphomicrobiales</taxon>
        <taxon>Methylobacteriaceae</taxon>
        <taxon>Microvirga</taxon>
    </lineage>
</organism>
<sequence length="135" mass="13669">MSKKILFAGAVLVALAPVGAFAQSGGAAAGAATGAVGGAIVGGPVGAAVGGVTGAIVGGLADQQQPQFRQYVVTQGVPSYAYKEEVRVGATLPTSGVQYYEVPAEYGVTNYRYTVVNDTPVLVEPGTRRIVQIIR</sequence>